<dbReference type="OMA" id="MAFKLFY"/>
<proteinExistence type="predicted"/>
<dbReference type="AlphaFoldDB" id="A0A067QXF2"/>
<reference evidence="1 2" key="1">
    <citation type="journal article" date="2014" name="Nat. Commun.">
        <title>Molecular traces of alternative social organization in a termite genome.</title>
        <authorList>
            <person name="Terrapon N."/>
            <person name="Li C."/>
            <person name="Robertson H.M."/>
            <person name="Ji L."/>
            <person name="Meng X."/>
            <person name="Booth W."/>
            <person name="Chen Z."/>
            <person name="Childers C.P."/>
            <person name="Glastad K.M."/>
            <person name="Gokhale K."/>
            <person name="Gowin J."/>
            <person name="Gronenberg W."/>
            <person name="Hermansen R.A."/>
            <person name="Hu H."/>
            <person name="Hunt B.G."/>
            <person name="Huylmans A.K."/>
            <person name="Khalil S.M."/>
            <person name="Mitchell R.D."/>
            <person name="Munoz-Torres M.C."/>
            <person name="Mustard J.A."/>
            <person name="Pan H."/>
            <person name="Reese J.T."/>
            <person name="Scharf M.E."/>
            <person name="Sun F."/>
            <person name="Vogel H."/>
            <person name="Xiao J."/>
            <person name="Yang W."/>
            <person name="Yang Z."/>
            <person name="Yang Z."/>
            <person name="Zhou J."/>
            <person name="Zhu J."/>
            <person name="Brent C.S."/>
            <person name="Elsik C.G."/>
            <person name="Goodisman M.A."/>
            <person name="Liberles D.A."/>
            <person name="Roe R.M."/>
            <person name="Vargo E.L."/>
            <person name="Vilcinskas A."/>
            <person name="Wang J."/>
            <person name="Bornberg-Bauer E."/>
            <person name="Korb J."/>
            <person name="Zhang G."/>
            <person name="Liebig J."/>
        </authorList>
    </citation>
    <scope>NUCLEOTIDE SEQUENCE [LARGE SCALE GENOMIC DNA]</scope>
    <source>
        <tissue evidence="1">Whole organism</tissue>
    </source>
</reference>
<sequence length="83" mass="9245">MLMALLALVSAAPAEKELLEQSEPKETLKTANSYGYGYGYGLYGGYPYGYGSNGLYGWGYPYYGYGHGGYGHGLYGHYPNYWW</sequence>
<protein>
    <submittedName>
        <fullName evidence="1">Uncharacterized protein</fullName>
    </submittedName>
</protein>
<gene>
    <name evidence="1" type="ORF">L798_14910</name>
</gene>
<organism evidence="1 2">
    <name type="scientific">Zootermopsis nevadensis</name>
    <name type="common">Dampwood termite</name>
    <dbReference type="NCBI Taxonomy" id="136037"/>
    <lineage>
        <taxon>Eukaryota</taxon>
        <taxon>Metazoa</taxon>
        <taxon>Ecdysozoa</taxon>
        <taxon>Arthropoda</taxon>
        <taxon>Hexapoda</taxon>
        <taxon>Insecta</taxon>
        <taxon>Pterygota</taxon>
        <taxon>Neoptera</taxon>
        <taxon>Polyneoptera</taxon>
        <taxon>Dictyoptera</taxon>
        <taxon>Blattodea</taxon>
        <taxon>Blattoidea</taxon>
        <taxon>Termitoidae</taxon>
        <taxon>Termopsidae</taxon>
        <taxon>Zootermopsis</taxon>
    </lineage>
</organism>
<dbReference type="Proteomes" id="UP000027135">
    <property type="component" value="Unassembled WGS sequence"/>
</dbReference>
<keyword evidence="2" id="KW-1185">Reference proteome</keyword>
<evidence type="ECO:0000313" key="1">
    <source>
        <dbReference type="EMBL" id="KDR10816.1"/>
    </source>
</evidence>
<dbReference type="InParanoid" id="A0A067QXF2"/>
<evidence type="ECO:0000313" key="2">
    <source>
        <dbReference type="Proteomes" id="UP000027135"/>
    </source>
</evidence>
<name>A0A067QXF2_ZOONE</name>
<dbReference type="EMBL" id="KK853136">
    <property type="protein sequence ID" value="KDR10816.1"/>
    <property type="molecule type" value="Genomic_DNA"/>
</dbReference>
<accession>A0A067QXF2</accession>